<evidence type="ECO:0000256" key="1">
    <source>
        <dbReference type="ARBA" id="ARBA00022603"/>
    </source>
</evidence>
<dbReference type="SUPFAM" id="SSF53335">
    <property type="entry name" value="S-adenosyl-L-methionine-dependent methyltransferases"/>
    <property type="match status" value="1"/>
</dbReference>
<reference evidence="7 8" key="2">
    <citation type="journal article" date="2021" name="Int. J. Syst. Evol. Microbiol.">
        <title>Isolation and Polyphasic Characterization of Desulfuromonas versatilis sp. Nov., an Electrogenic Bacteria Capable of Versatile Metabolism Isolated from a Graphene Oxide-Reducing Enrichment Culture.</title>
        <authorList>
            <person name="Xie L."/>
            <person name="Yoshida N."/>
            <person name="Ishii S."/>
            <person name="Meng L."/>
        </authorList>
    </citation>
    <scope>NUCLEOTIDE SEQUENCE [LARGE SCALE GENOMIC DNA]</scope>
    <source>
        <strain evidence="7 8">NIT-T3</strain>
    </source>
</reference>
<evidence type="ECO:0000313" key="8">
    <source>
        <dbReference type="Proteomes" id="UP001319827"/>
    </source>
</evidence>
<keyword evidence="8" id="KW-1185">Reference proteome</keyword>
<keyword evidence="4" id="KW-0802">TPR repeat</keyword>
<dbReference type="InterPro" id="IPR022642">
    <property type="entry name" value="CheR_C"/>
</dbReference>
<feature type="region of interest" description="Disordered" evidence="5">
    <location>
        <begin position="275"/>
        <end position="336"/>
    </location>
</feature>
<dbReference type="PANTHER" id="PTHR24422:SF19">
    <property type="entry name" value="CHEMOTAXIS PROTEIN METHYLTRANSFERASE"/>
    <property type="match status" value="1"/>
</dbReference>
<dbReference type="SMART" id="SM00028">
    <property type="entry name" value="TPR"/>
    <property type="match status" value="3"/>
</dbReference>
<keyword evidence="3" id="KW-0949">S-adenosyl-L-methionine</keyword>
<reference evidence="7 8" key="1">
    <citation type="journal article" date="2016" name="C (Basel)">
        <title>Selective Growth of and Electricity Production by Marine Exoelectrogenic Bacteria in Self-Aggregated Hydrogel of Microbially Reduced Graphene Oxide.</title>
        <authorList>
            <person name="Yoshida N."/>
            <person name="Goto Y."/>
            <person name="Miyata Y."/>
        </authorList>
    </citation>
    <scope>NUCLEOTIDE SEQUENCE [LARGE SCALE GENOMIC DNA]</scope>
    <source>
        <strain evidence="7 8">NIT-T3</strain>
    </source>
</reference>
<dbReference type="InterPro" id="IPR019734">
    <property type="entry name" value="TPR_rpt"/>
</dbReference>
<protein>
    <submittedName>
        <fullName evidence="7">Protein-glutamate O-methyltransferase</fullName>
    </submittedName>
</protein>
<dbReference type="SMART" id="SM00138">
    <property type="entry name" value="MeTrc"/>
    <property type="match status" value="1"/>
</dbReference>
<feature type="compositionally biased region" description="Low complexity" evidence="5">
    <location>
        <begin position="276"/>
        <end position="288"/>
    </location>
</feature>
<proteinExistence type="predicted"/>
<dbReference type="Pfam" id="PF13432">
    <property type="entry name" value="TPR_16"/>
    <property type="match status" value="1"/>
</dbReference>
<dbReference type="Gene3D" id="1.25.40.10">
    <property type="entry name" value="Tetratricopeptide repeat domain"/>
    <property type="match status" value="1"/>
</dbReference>
<evidence type="ECO:0000256" key="2">
    <source>
        <dbReference type="ARBA" id="ARBA00022679"/>
    </source>
</evidence>
<name>A0ABM7N7Z4_9BACT</name>
<keyword evidence="2" id="KW-0808">Transferase</keyword>
<keyword evidence="1" id="KW-0489">Methyltransferase</keyword>
<dbReference type="PANTHER" id="PTHR24422">
    <property type="entry name" value="CHEMOTAXIS PROTEIN METHYLTRANSFERASE"/>
    <property type="match status" value="1"/>
</dbReference>
<feature type="domain" description="CheR-type methyltransferase" evidence="6">
    <location>
        <begin position="1"/>
        <end position="275"/>
    </location>
</feature>
<evidence type="ECO:0000259" key="6">
    <source>
        <dbReference type="PROSITE" id="PS50123"/>
    </source>
</evidence>
<dbReference type="InterPro" id="IPR011990">
    <property type="entry name" value="TPR-like_helical_dom_sf"/>
</dbReference>
<dbReference type="Pfam" id="PF01739">
    <property type="entry name" value="CheR"/>
    <property type="match status" value="1"/>
</dbReference>
<dbReference type="Proteomes" id="UP001319827">
    <property type="component" value="Chromosome"/>
</dbReference>
<evidence type="ECO:0000256" key="4">
    <source>
        <dbReference type="PROSITE-ProRule" id="PRU00339"/>
    </source>
</evidence>
<dbReference type="InterPro" id="IPR000780">
    <property type="entry name" value="CheR_MeTrfase"/>
</dbReference>
<dbReference type="SUPFAM" id="SSF48452">
    <property type="entry name" value="TPR-like"/>
    <property type="match status" value="1"/>
</dbReference>
<dbReference type="PROSITE" id="PS50123">
    <property type="entry name" value="CHER"/>
    <property type="match status" value="1"/>
</dbReference>
<sequence>MDALSAQVSRRLGLHFPPERWRDLSRGVEAAAQELQFSSPAACLEHLAAGGPWSRRETEVLARVLTIGETYFFRDPQVFDLIRTQIISPLAASRQGQEKRLRLWSAGCSTGEEAYSLAMLLDQCLGGGNGWDITILATDINPASLKKAREGVYTRWSLRGNHPWLEQGYLQPAEGGRLQVVQKIRDMVRFFPLNLAEDTYPSLLNNTNAMDLILCRNVLMYFHPEQLRRIVENFHRSLVDGGWLIVSACETFKVLGERFNCVSFPEAFFYRKEPHAPSGSSPGEAAPPTAKPCPPRTPRRSVTAADISKKGPPAAEGSLFKTGEPPGSPSPGGERDSLEKAAELLRQGCYEQAAQLAHSLLGEPRKPAAMALLSRIRANQGRLAEAADWCEKLLALDRLQAEFHYLQGTILLEQGQPEQAAAALERALYLDRDFVLAHFTLAHLWEKLGRRTRARKHLENARSLLQAKPATEPLPGADGLTAGRLLETVNLMAKGDAYGT</sequence>
<dbReference type="PRINTS" id="PR00996">
    <property type="entry name" value="CHERMTFRASE"/>
</dbReference>
<feature type="repeat" description="TPR" evidence="4">
    <location>
        <begin position="401"/>
        <end position="434"/>
    </location>
</feature>
<dbReference type="PROSITE" id="PS50005">
    <property type="entry name" value="TPR"/>
    <property type="match status" value="1"/>
</dbReference>
<evidence type="ECO:0000256" key="5">
    <source>
        <dbReference type="SAM" id="MobiDB-lite"/>
    </source>
</evidence>
<dbReference type="Gene3D" id="3.40.50.150">
    <property type="entry name" value="Vaccinia Virus protein VP39"/>
    <property type="match status" value="1"/>
</dbReference>
<dbReference type="EMBL" id="AP024355">
    <property type="protein sequence ID" value="BCR03128.1"/>
    <property type="molecule type" value="Genomic_DNA"/>
</dbReference>
<accession>A0ABM7N7Z4</accession>
<dbReference type="InterPro" id="IPR050903">
    <property type="entry name" value="Bact_Chemotaxis_MeTrfase"/>
</dbReference>
<organism evidence="7 8">
    <name type="scientific">Desulfuromonas versatilis</name>
    <dbReference type="NCBI Taxonomy" id="2802975"/>
    <lineage>
        <taxon>Bacteria</taxon>
        <taxon>Pseudomonadati</taxon>
        <taxon>Thermodesulfobacteriota</taxon>
        <taxon>Desulfuromonadia</taxon>
        <taxon>Desulfuromonadales</taxon>
        <taxon>Desulfuromonadaceae</taxon>
        <taxon>Desulfuromonas</taxon>
    </lineage>
</organism>
<evidence type="ECO:0000256" key="3">
    <source>
        <dbReference type="ARBA" id="ARBA00022691"/>
    </source>
</evidence>
<dbReference type="Pfam" id="PF14559">
    <property type="entry name" value="TPR_19"/>
    <property type="match status" value="1"/>
</dbReference>
<dbReference type="InterPro" id="IPR029063">
    <property type="entry name" value="SAM-dependent_MTases_sf"/>
</dbReference>
<gene>
    <name evidence="7" type="ORF">DESUT3_01970</name>
</gene>
<evidence type="ECO:0000313" key="7">
    <source>
        <dbReference type="EMBL" id="BCR03128.1"/>
    </source>
</evidence>